<dbReference type="InterPro" id="IPR022694">
    <property type="entry name" value="3-OHacyl-CoA_DH"/>
</dbReference>
<dbReference type="PANTHER" id="PTHR48075">
    <property type="entry name" value="3-HYDROXYACYL-COA DEHYDROGENASE FAMILY PROTEIN"/>
    <property type="match status" value="1"/>
</dbReference>
<dbReference type="InterPro" id="IPR006176">
    <property type="entry name" value="3-OHacyl-CoA_DH_NAD-bd"/>
</dbReference>
<dbReference type="Gene3D" id="3.40.50.720">
    <property type="entry name" value="NAD(P)-binding Rossmann-like Domain"/>
    <property type="match status" value="1"/>
</dbReference>
<evidence type="ECO:0000313" key="14">
    <source>
        <dbReference type="Proteomes" id="UP001195483"/>
    </source>
</evidence>
<dbReference type="GO" id="GO:0050104">
    <property type="term" value="F:L-gulonate 3-dehydrogenase activity"/>
    <property type="evidence" value="ECO:0007669"/>
    <property type="project" value="UniProtKB-EC"/>
</dbReference>
<name>A0AAE0VU15_9BIVA</name>
<dbReference type="EMBL" id="JAEAOA010001155">
    <property type="protein sequence ID" value="KAK3589157.1"/>
    <property type="molecule type" value="Genomic_DNA"/>
</dbReference>
<comment type="caution">
    <text evidence="13">The sequence shown here is derived from an EMBL/GenBank/DDBJ whole genome shotgun (WGS) entry which is preliminary data.</text>
</comment>
<dbReference type="EC" id="1.1.1.45" evidence="8"/>
<dbReference type="FunFam" id="3.40.50.720:FF:000356">
    <property type="entry name" value="Lambda-crystallin homolog"/>
    <property type="match status" value="1"/>
</dbReference>
<comment type="subunit">
    <text evidence="3">Homodimer.</text>
</comment>
<comment type="similarity">
    <text evidence="2">Belongs to the 3-hydroxyacyl-CoA dehydrogenase family.</text>
</comment>
<reference evidence="13" key="2">
    <citation type="journal article" date="2021" name="Genome Biol. Evol.">
        <title>Developing a high-quality reference genome for a parasitic bivalve with doubly uniparental inheritance (Bivalvia: Unionida).</title>
        <authorList>
            <person name="Smith C.H."/>
        </authorList>
    </citation>
    <scope>NUCLEOTIDE SEQUENCE</scope>
    <source>
        <strain evidence="13">CHS0354</strain>
        <tissue evidence="13">Mantle</tissue>
    </source>
</reference>
<protein>
    <recommendedName>
        <fullName evidence="9">L-gulonate 3-dehydrogenase</fullName>
        <ecNumber evidence="8">1.1.1.45</ecNumber>
    </recommendedName>
    <alternativeName>
        <fullName evidence="9">L-gulonate 3-dehydrogenase</fullName>
    </alternativeName>
</protein>
<feature type="domain" description="3-hydroxyacyl-CoA dehydrogenase C-terminal" evidence="11">
    <location>
        <begin position="195"/>
        <end position="263"/>
    </location>
</feature>
<evidence type="ECO:0000256" key="8">
    <source>
        <dbReference type="ARBA" id="ARBA00038962"/>
    </source>
</evidence>
<proteinExistence type="inferred from homology"/>
<comment type="subcellular location">
    <subcellularLocation>
        <location evidence="1">Cytoplasm</location>
    </subcellularLocation>
</comment>
<dbReference type="GO" id="GO:0070403">
    <property type="term" value="F:NAD+ binding"/>
    <property type="evidence" value="ECO:0007669"/>
    <property type="project" value="InterPro"/>
</dbReference>
<evidence type="ECO:0000256" key="2">
    <source>
        <dbReference type="ARBA" id="ARBA00009463"/>
    </source>
</evidence>
<dbReference type="InterPro" id="IPR008927">
    <property type="entry name" value="6-PGluconate_DH-like_C_sf"/>
</dbReference>
<feature type="site" description="Important for catalytic activity" evidence="10">
    <location>
        <position position="148"/>
    </location>
</feature>
<dbReference type="InterPro" id="IPR013328">
    <property type="entry name" value="6PGD_dom2"/>
</dbReference>
<evidence type="ECO:0000256" key="10">
    <source>
        <dbReference type="PIRSR" id="PIRSR000105-1"/>
    </source>
</evidence>
<feature type="domain" description="3-hydroxyacyl-CoA dehydrogenase NAD binding" evidence="12">
    <location>
        <begin position="11"/>
        <end position="189"/>
    </location>
</feature>
<evidence type="ECO:0000259" key="12">
    <source>
        <dbReference type="Pfam" id="PF02737"/>
    </source>
</evidence>
<dbReference type="Pfam" id="PF02737">
    <property type="entry name" value="3HCDH_N"/>
    <property type="match status" value="1"/>
</dbReference>
<dbReference type="InterPro" id="IPR036291">
    <property type="entry name" value="NAD(P)-bd_dom_sf"/>
</dbReference>
<dbReference type="PIRSF" id="PIRSF000105">
    <property type="entry name" value="HCDH"/>
    <property type="match status" value="1"/>
</dbReference>
<evidence type="ECO:0000256" key="1">
    <source>
        <dbReference type="ARBA" id="ARBA00004496"/>
    </source>
</evidence>
<reference evidence="13" key="1">
    <citation type="journal article" date="2021" name="Genome Biol. Evol.">
        <title>A High-Quality Reference Genome for a Parasitic Bivalve with Doubly Uniparental Inheritance (Bivalvia: Unionida).</title>
        <authorList>
            <person name="Smith C.H."/>
        </authorList>
    </citation>
    <scope>NUCLEOTIDE SEQUENCE</scope>
    <source>
        <strain evidence="13">CHS0354</strain>
    </source>
</reference>
<dbReference type="AlphaFoldDB" id="A0AAE0VU15"/>
<dbReference type="SUPFAM" id="SSF51735">
    <property type="entry name" value="NAD(P)-binding Rossmann-fold domains"/>
    <property type="match status" value="1"/>
</dbReference>
<keyword evidence="6" id="KW-0560">Oxidoreductase</keyword>
<accession>A0AAE0VU15</accession>
<evidence type="ECO:0000256" key="5">
    <source>
        <dbReference type="ARBA" id="ARBA00022553"/>
    </source>
</evidence>
<keyword evidence="14" id="KW-1185">Reference proteome</keyword>
<keyword evidence="7" id="KW-0520">NAD</keyword>
<gene>
    <name evidence="13" type="ORF">CHS0354_018858</name>
</gene>
<keyword evidence="4" id="KW-0963">Cytoplasm</keyword>
<evidence type="ECO:0000256" key="9">
    <source>
        <dbReference type="ARBA" id="ARBA00042709"/>
    </source>
</evidence>
<dbReference type="InterPro" id="IPR006108">
    <property type="entry name" value="3HC_DH_C"/>
</dbReference>
<dbReference type="Gene3D" id="1.10.1040.10">
    <property type="entry name" value="N-(1-d-carboxylethyl)-l-norvaline Dehydrogenase, domain 2"/>
    <property type="match status" value="1"/>
</dbReference>
<dbReference type="GO" id="GO:0005737">
    <property type="term" value="C:cytoplasm"/>
    <property type="evidence" value="ECO:0007669"/>
    <property type="project" value="UniProtKB-SubCell"/>
</dbReference>
<organism evidence="13 14">
    <name type="scientific">Potamilus streckersoni</name>
    <dbReference type="NCBI Taxonomy" id="2493646"/>
    <lineage>
        <taxon>Eukaryota</taxon>
        <taxon>Metazoa</taxon>
        <taxon>Spiralia</taxon>
        <taxon>Lophotrochozoa</taxon>
        <taxon>Mollusca</taxon>
        <taxon>Bivalvia</taxon>
        <taxon>Autobranchia</taxon>
        <taxon>Heteroconchia</taxon>
        <taxon>Palaeoheterodonta</taxon>
        <taxon>Unionida</taxon>
        <taxon>Unionoidea</taxon>
        <taxon>Unionidae</taxon>
        <taxon>Ambleminae</taxon>
        <taxon>Lampsilini</taxon>
        <taxon>Potamilus</taxon>
    </lineage>
</organism>
<evidence type="ECO:0000256" key="6">
    <source>
        <dbReference type="ARBA" id="ARBA00023002"/>
    </source>
</evidence>
<evidence type="ECO:0000256" key="7">
    <source>
        <dbReference type="ARBA" id="ARBA00023027"/>
    </source>
</evidence>
<evidence type="ECO:0000256" key="4">
    <source>
        <dbReference type="ARBA" id="ARBA00022490"/>
    </source>
</evidence>
<reference evidence="13" key="3">
    <citation type="submission" date="2023-05" db="EMBL/GenBank/DDBJ databases">
        <authorList>
            <person name="Smith C.H."/>
        </authorList>
    </citation>
    <scope>NUCLEOTIDE SEQUENCE</scope>
    <source>
        <strain evidence="13">CHS0354</strain>
        <tissue evidence="13">Mantle</tissue>
    </source>
</reference>
<evidence type="ECO:0000313" key="13">
    <source>
        <dbReference type="EMBL" id="KAK3589157.1"/>
    </source>
</evidence>
<dbReference type="PANTHER" id="PTHR48075:SF1">
    <property type="entry name" value="LAMBDA-CRYSTALLIN HOMOLOG"/>
    <property type="match status" value="1"/>
</dbReference>
<keyword evidence="5" id="KW-0597">Phosphoprotein</keyword>
<evidence type="ECO:0000259" key="11">
    <source>
        <dbReference type="Pfam" id="PF00725"/>
    </source>
</evidence>
<dbReference type="Pfam" id="PF00725">
    <property type="entry name" value="3HCDH"/>
    <property type="match status" value="1"/>
</dbReference>
<dbReference type="Proteomes" id="UP001195483">
    <property type="component" value="Unassembled WGS sequence"/>
</dbReference>
<dbReference type="SUPFAM" id="SSF48179">
    <property type="entry name" value="6-phosphogluconate dehydrogenase C-terminal domain-like"/>
    <property type="match status" value="1"/>
</dbReference>
<evidence type="ECO:0000256" key="3">
    <source>
        <dbReference type="ARBA" id="ARBA00011738"/>
    </source>
</evidence>
<sequence>MEGEAVQGEQKVAIVGSGLIGQNWAMIFAGAGYNVYLFDVDPSQLSKALVQTKQTLARYQSQGIIRGSGTSDEQAARIHGTSSLPECLEGAFYVQECVPENLDLKKKVFAQMDELASDNMILASSSSCLCASMFAEGLKHKENALVAHPINPPYFVPLVEIVPAPFTRPEVAQKTRLLMEKIGQSPITLQRESLGFALNRIQYACINECWNMYQTGLLSAEDIDKVCHDGLGLRYAFIGPLETMHLNANGITDYCERYAQGAYNVQKETFKPVPVLYDTETAKMIEGEFSKSLPADKLQVRRQWRDGRLAALAKLKREMNDEEERPQQQ</sequence>
<dbReference type="GO" id="GO:0006631">
    <property type="term" value="P:fatty acid metabolic process"/>
    <property type="evidence" value="ECO:0007669"/>
    <property type="project" value="InterPro"/>
</dbReference>